<dbReference type="EnsemblPlants" id="Pp3c4_32079V3.1">
    <property type="protein sequence ID" value="Pp3c4_32079V3.1"/>
    <property type="gene ID" value="Pp3c4_32079"/>
</dbReference>
<reference evidence="1 3" key="2">
    <citation type="journal article" date="2018" name="Plant J.">
        <title>The Physcomitrella patens chromosome-scale assembly reveals moss genome structure and evolution.</title>
        <authorList>
            <person name="Lang D."/>
            <person name="Ullrich K.K."/>
            <person name="Murat F."/>
            <person name="Fuchs J."/>
            <person name="Jenkins J."/>
            <person name="Haas F.B."/>
            <person name="Piednoel M."/>
            <person name="Gundlach H."/>
            <person name="Van Bel M."/>
            <person name="Meyberg R."/>
            <person name="Vives C."/>
            <person name="Morata J."/>
            <person name="Symeonidi A."/>
            <person name="Hiss M."/>
            <person name="Muchero W."/>
            <person name="Kamisugi Y."/>
            <person name="Saleh O."/>
            <person name="Blanc G."/>
            <person name="Decker E.L."/>
            <person name="van Gessel N."/>
            <person name="Grimwood J."/>
            <person name="Hayes R.D."/>
            <person name="Graham S.W."/>
            <person name="Gunter L.E."/>
            <person name="McDaniel S.F."/>
            <person name="Hoernstein S.N.W."/>
            <person name="Larsson A."/>
            <person name="Li F.W."/>
            <person name="Perroud P.F."/>
            <person name="Phillips J."/>
            <person name="Ranjan P."/>
            <person name="Rokshar D.S."/>
            <person name="Rothfels C.J."/>
            <person name="Schneider L."/>
            <person name="Shu S."/>
            <person name="Stevenson D.W."/>
            <person name="Thummler F."/>
            <person name="Tillich M."/>
            <person name="Villarreal Aguilar J.C."/>
            <person name="Widiez T."/>
            <person name="Wong G.K."/>
            <person name="Wymore A."/>
            <person name="Zhang Y."/>
            <person name="Zimmer A.D."/>
            <person name="Quatrano R.S."/>
            <person name="Mayer K.F.X."/>
            <person name="Goodstein D."/>
            <person name="Casacuberta J.M."/>
            <person name="Vandepoele K."/>
            <person name="Reski R."/>
            <person name="Cuming A.C."/>
            <person name="Tuskan G.A."/>
            <person name="Maumus F."/>
            <person name="Salse J."/>
            <person name="Schmutz J."/>
            <person name="Rensing S.A."/>
        </authorList>
    </citation>
    <scope>NUCLEOTIDE SEQUENCE [LARGE SCALE GENOMIC DNA]</scope>
    <source>
        <strain evidence="2 3">cv. Gransden 2004</strain>
    </source>
</reference>
<dbReference type="Proteomes" id="UP000006727">
    <property type="component" value="Chromosome 4"/>
</dbReference>
<reference evidence="1 3" key="1">
    <citation type="journal article" date="2008" name="Science">
        <title>The Physcomitrella genome reveals evolutionary insights into the conquest of land by plants.</title>
        <authorList>
            <person name="Rensing S."/>
            <person name="Lang D."/>
            <person name="Zimmer A."/>
            <person name="Terry A."/>
            <person name="Salamov A."/>
            <person name="Shapiro H."/>
            <person name="Nishiyama T."/>
            <person name="Perroud P.-F."/>
            <person name="Lindquist E."/>
            <person name="Kamisugi Y."/>
            <person name="Tanahashi T."/>
            <person name="Sakakibara K."/>
            <person name="Fujita T."/>
            <person name="Oishi K."/>
            <person name="Shin-I T."/>
            <person name="Kuroki Y."/>
            <person name="Toyoda A."/>
            <person name="Suzuki Y."/>
            <person name="Hashimoto A."/>
            <person name="Yamaguchi K."/>
            <person name="Sugano A."/>
            <person name="Kohara Y."/>
            <person name="Fujiyama A."/>
            <person name="Anterola A."/>
            <person name="Aoki S."/>
            <person name="Ashton N."/>
            <person name="Barbazuk W.B."/>
            <person name="Barker E."/>
            <person name="Bennetzen J."/>
            <person name="Bezanilla M."/>
            <person name="Blankenship R."/>
            <person name="Cho S.H."/>
            <person name="Dutcher S."/>
            <person name="Estelle M."/>
            <person name="Fawcett J.A."/>
            <person name="Gundlach H."/>
            <person name="Hanada K."/>
            <person name="Heyl A."/>
            <person name="Hicks K.A."/>
            <person name="Hugh J."/>
            <person name="Lohr M."/>
            <person name="Mayer K."/>
            <person name="Melkozernov A."/>
            <person name="Murata T."/>
            <person name="Nelson D."/>
            <person name="Pils B."/>
            <person name="Prigge M."/>
            <person name="Reiss B."/>
            <person name="Renner T."/>
            <person name="Rombauts S."/>
            <person name="Rushton P."/>
            <person name="Sanderfoot A."/>
            <person name="Schween G."/>
            <person name="Shiu S.-H."/>
            <person name="Stueber K."/>
            <person name="Theodoulou F.L."/>
            <person name="Tu H."/>
            <person name="Van de Peer Y."/>
            <person name="Verrier P.J."/>
            <person name="Waters E."/>
            <person name="Wood A."/>
            <person name="Yang L."/>
            <person name="Cove D."/>
            <person name="Cuming A."/>
            <person name="Hasebe M."/>
            <person name="Lucas S."/>
            <person name="Mishler D.B."/>
            <person name="Reski R."/>
            <person name="Grigoriev I."/>
            <person name="Quatrano R.S."/>
            <person name="Boore J.L."/>
        </authorList>
    </citation>
    <scope>NUCLEOTIDE SEQUENCE [LARGE SCALE GENOMIC DNA]</scope>
    <source>
        <strain evidence="2 3">cv. Gransden 2004</strain>
    </source>
</reference>
<accession>A0A2K1KQS0</accession>
<evidence type="ECO:0000313" key="1">
    <source>
        <dbReference type="EMBL" id="PNR56117.1"/>
    </source>
</evidence>
<organism evidence="1">
    <name type="scientific">Physcomitrium patens</name>
    <name type="common">Spreading-leaved earth moss</name>
    <name type="synonym">Physcomitrella patens</name>
    <dbReference type="NCBI Taxonomy" id="3218"/>
    <lineage>
        <taxon>Eukaryota</taxon>
        <taxon>Viridiplantae</taxon>
        <taxon>Streptophyta</taxon>
        <taxon>Embryophyta</taxon>
        <taxon>Bryophyta</taxon>
        <taxon>Bryophytina</taxon>
        <taxon>Bryopsida</taxon>
        <taxon>Funariidae</taxon>
        <taxon>Funariales</taxon>
        <taxon>Funariaceae</taxon>
        <taxon>Physcomitrium</taxon>
    </lineage>
</organism>
<dbReference type="PaxDb" id="3218-PP1S289_67V6.1"/>
<dbReference type="EMBL" id="ABEU02000004">
    <property type="protein sequence ID" value="PNR56117.1"/>
    <property type="molecule type" value="Genomic_DNA"/>
</dbReference>
<evidence type="ECO:0000313" key="3">
    <source>
        <dbReference type="Proteomes" id="UP000006727"/>
    </source>
</evidence>
<gene>
    <name evidence="2" type="primary">LOC112280787</name>
    <name evidence="1" type="ORF">PHYPA_007014</name>
</gene>
<evidence type="ECO:0000313" key="2">
    <source>
        <dbReference type="EnsemblPlants" id="Pp3c4_32079V3.1"/>
    </source>
</evidence>
<dbReference type="AlphaFoldDB" id="A0A2K1KQS0"/>
<sequence length="147" mass="16251">MAQLARLGWLKKCPPKPPEREMVYSQAKWTSGTLGVQRKELSALGLSASTGVAATSVLLATSMWISQLEPPCECHESSLDYLEKPLDQEYLGLTQSSSHSVPSQFVPWESANLTLLCFTLSATVWRLIAVCTVYLVDSLHLSVYLFD</sequence>
<dbReference type="RefSeq" id="XP_024372388.1">
    <property type="nucleotide sequence ID" value="XM_024516620.2"/>
</dbReference>
<dbReference type="GeneID" id="112280787"/>
<keyword evidence="3" id="KW-1185">Reference proteome</keyword>
<name>A0A2K1KQS0_PHYPA</name>
<protein>
    <submittedName>
        <fullName evidence="1 2">Uncharacterized protein</fullName>
    </submittedName>
</protein>
<proteinExistence type="predicted"/>
<dbReference type="Gramene" id="Pp3c4_32079V3.1">
    <property type="protein sequence ID" value="Pp3c4_32079V3.1"/>
    <property type="gene ID" value="Pp3c4_32079"/>
</dbReference>
<reference evidence="2" key="3">
    <citation type="submission" date="2020-12" db="UniProtKB">
        <authorList>
            <consortium name="EnsemblPlants"/>
        </authorList>
    </citation>
    <scope>IDENTIFICATION</scope>
</reference>